<gene>
    <name evidence="2" type="ORF">CPBF424_21850</name>
</gene>
<dbReference type="AlphaFoldDB" id="A0AA46C907"/>
<sequence>MASADQLQLRIRAARDLVQLTRPVFAELGVRVDERSATTMPLALAALDTADAIFVLLEQDLTQFWVAALTLQRTQMEYVLRAAFYAKAAGHEELMRFRRTGKMPKRGKRVIHIAEVAREAGEHLGWDSATLLKVVNTHQKSLSGLVHGGVEVLGIYTQHLEWGDLTINWDELAHNIDNISVFVQLALSVAMLLSPLDPDALDKAVRPVYDRSVSYFSKQNTKRQAPDAPAAGGPQPMRSY</sequence>
<dbReference type="Proteomes" id="UP000254168">
    <property type="component" value="Unassembled WGS sequence"/>
</dbReference>
<dbReference type="EMBL" id="UIHB01000002">
    <property type="protein sequence ID" value="SUZ28369.1"/>
    <property type="molecule type" value="Genomic_DNA"/>
</dbReference>
<evidence type="ECO:0000313" key="3">
    <source>
        <dbReference type="Proteomes" id="UP000254168"/>
    </source>
</evidence>
<protein>
    <submittedName>
        <fullName evidence="2">Uncharacterized protein</fullName>
    </submittedName>
</protein>
<feature type="compositionally biased region" description="Low complexity" evidence="1">
    <location>
        <begin position="226"/>
        <end position="240"/>
    </location>
</feature>
<reference evidence="2 3" key="1">
    <citation type="submission" date="2018-06" db="EMBL/GenBank/DDBJ databases">
        <authorList>
            <person name="Pothier F. J."/>
        </authorList>
    </citation>
    <scope>NUCLEOTIDE SEQUENCE [LARGE SCALE GENOMIC DNA]</scope>
    <source>
        <strain evidence="2 3">CPBF 424</strain>
    </source>
</reference>
<evidence type="ECO:0000256" key="1">
    <source>
        <dbReference type="SAM" id="MobiDB-lite"/>
    </source>
</evidence>
<dbReference type="RefSeq" id="WP_115676990.1">
    <property type="nucleotide sequence ID" value="NZ_LR994544.1"/>
</dbReference>
<feature type="region of interest" description="Disordered" evidence="1">
    <location>
        <begin position="217"/>
        <end position="240"/>
    </location>
</feature>
<accession>A0AA46C907</accession>
<proteinExistence type="predicted"/>
<name>A0AA46C907_9XANT</name>
<comment type="caution">
    <text evidence="2">The sequence shown here is derived from an EMBL/GenBank/DDBJ whole genome shotgun (WGS) entry which is preliminary data.</text>
</comment>
<organism evidence="2 3">
    <name type="scientific">Xanthomonas euroxanthea</name>
    <dbReference type="NCBI Taxonomy" id="2259622"/>
    <lineage>
        <taxon>Bacteria</taxon>
        <taxon>Pseudomonadati</taxon>
        <taxon>Pseudomonadota</taxon>
        <taxon>Gammaproteobacteria</taxon>
        <taxon>Lysobacterales</taxon>
        <taxon>Lysobacteraceae</taxon>
        <taxon>Xanthomonas</taxon>
    </lineage>
</organism>
<keyword evidence="3" id="KW-1185">Reference proteome</keyword>
<evidence type="ECO:0000313" key="2">
    <source>
        <dbReference type="EMBL" id="SUZ28369.1"/>
    </source>
</evidence>